<proteinExistence type="predicted"/>
<sequence>MTNKTDLILVGGFLGAGKTSLLWEVAKRLNEKGRKVGLITNDQASELVDTSFLETNNDIVEEVSGSCFCCNFGGFANAIAHLQEANNSDIILAEPVGSCTDLSATIMQPLKEKYNEQVNLKQLTALADPTRLKAVLKDHSNPGDYIIYKQFEEADVILINKVELLSEEELADLVEKTKKEFNNENVLTASVKTGEGLDAWFDYIINSEKEVGRRIVEVDYDTYAYGEALFGWLNGTYAIEKEESFETLATAFLANLGEKFDSLNLNVGHVKFLLQGKEEGLVGNIVGKKETATLRKLDNASEKVFLTVNARVEVHPDKLVEIVKEEVERVFNVVGYKEETLNALIPGRPNPTFRYREIVKL</sequence>
<dbReference type="InterPro" id="IPR051316">
    <property type="entry name" value="Zinc-reg_GTPase_activator"/>
</dbReference>
<organism evidence="2 3">
    <name type="scientific">Gemella haemolysans M341</name>
    <dbReference type="NCBI Taxonomy" id="562981"/>
    <lineage>
        <taxon>Bacteria</taxon>
        <taxon>Bacillati</taxon>
        <taxon>Bacillota</taxon>
        <taxon>Bacilli</taxon>
        <taxon>Bacillales</taxon>
        <taxon>Gemellaceae</taxon>
        <taxon>Gemella</taxon>
    </lineage>
</organism>
<reference evidence="2 3" key="1">
    <citation type="submission" date="2011-03" db="EMBL/GenBank/DDBJ databases">
        <title>The Genome Sequence of Gemella haemolysans M341.</title>
        <authorList>
            <consortium name="The Broad Institute Genome Sequencing Platform"/>
            <consortium name="The Broad Institute Genome Sequencing Center for Infectious Disease"/>
            <person name="Earl A."/>
            <person name="Ward D."/>
            <person name="Feldgarden M."/>
            <person name="Gevers D."/>
            <person name="Sibley C.D."/>
            <person name="Field T.R."/>
            <person name="Grinwis M."/>
            <person name="Eshaghurshan C.S."/>
            <person name="Surette M.G."/>
            <person name="Young S.K."/>
            <person name="Zeng Q."/>
            <person name="Gargeya S."/>
            <person name="Fitzgerald M."/>
            <person name="Haas B."/>
            <person name="Abouelleil A."/>
            <person name="Alvarado L."/>
            <person name="Arachchi H.M."/>
            <person name="Berlin A."/>
            <person name="Brown A."/>
            <person name="Chapman S.B."/>
            <person name="Chen Z."/>
            <person name="Dunbar C."/>
            <person name="Freedman E."/>
            <person name="Gearin G."/>
            <person name="Gellesch M."/>
            <person name="Goldberg J."/>
            <person name="Griggs A."/>
            <person name="Gujja S."/>
            <person name="Heilman E.R."/>
            <person name="Heiman D."/>
            <person name="Howarth C."/>
            <person name="Larson L."/>
            <person name="Lui A."/>
            <person name="MacDonald P.J.P."/>
            <person name="Mehta T."/>
            <person name="Montmayeur A."/>
            <person name="Murphy C."/>
            <person name="Neiman D."/>
            <person name="Pearson M."/>
            <person name="Priest M."/>
            <person name="Roberts A."/>
            <person name="Saif S."/>
            <person name="Shea T."/>
            <person name="Shenoy N."/>
            <person name="Sisk P."/>
            <person name="Stolte C."/>
            <person name="Sykes S."/>
            <person name="White J."/>
            <person name="Yandava C."/>
            <person name="Wortman J."/>
            <person name="Nusbaum C."/>
            <person name="Birren B."/>
        </authorList>
    </citation>
    <scope>NUCLEOTIDE SEQUENCE [LARGE SCALE GENOMIC DNA]</scope>
    <source>
        <strain evidence="2 3">M341</strain>
    </source>
</reference>
<dbReference type="InterPro" id="IPR027417">
    <property type="entry name" value="P-loop_NTPase"/>
</dbReference>
<evidence type="ECO:0000313" key="3">
    <source>
        <dbReference type="Proteomes" id="UP000004773"/>
    </source>
</evidence>
<protein>
    <recommendedName>
        <fullName evidence="1">CobW/HypB/UreG nucleotide-binding domain-containing protein</fullName>
    </recommendedName>
</protein>
<dbReference type="Gene3D" id="3.40.50.300">
    <property type="entry name" value="P-loop containing nucleotide triphosphate hydrolases"/>
    <property type="match status" value="1"/>
</dbReference>
<accession>A0AA87DYI8</accession>
<dbReference type="AlphaFoldDB" id="A0AA87DYI8"/>
<gene>
    <name evidence="2" type="ORF">HMPREF0428_01106</name>
</gene>
<feature type="domain" description="CobW/HypB/UreG nucleotide-binding" evidence="1">
    <location>
        <begin position="8"/>
        <end position="184"/>
    </location>
</feature>
<dbReference type="Pfam" id="PF02492">
    <property type="entry name" value="cobW"/>
    <property type="match status" value="1"/>
</dbReference>
<name>A0AA87DYI8_9BACL</name>
<evidence type="ECO:0000259" key="1">
    <source>
        <dbReference type="Pfam" id="PF02492"/>
    </source>
</evidence>
<dbReference type="InterPro" id="IPR003495">
    <property type="entry name" value="CobW/HypB/UreG_nucleotide-bd"/>
</dbReference>
<dbReference type="EMBL" id="ACRO01000017">
    <property type="protein sequence ID" value="EGF88282.1"/>
    <property type="molecule type" value="Genomic_DNA"/>
</dbReference>
<dbReference type="RefSeq" id="WP_003147205.1">
    <property type="nucleotide sequence ID" value="NZ_GL883583.1"/>
</dbReference>
<dbReference type="GO" id="GO:0005737">
    <property type="term" value="C:cytoplasm"/>
    <property type="evidence" value="ECO:0007669"/>
    <property type="project" value="TreeGrafter"/>
</dbReference>
<dbReference type="Proteomes" id="UP000004773">
    <property type="component" value="Unassembled WGS sequence"/>
</dbReference>
<dbReference type="PANTHER" id="PTHR13748:SF62">
    <property type="entry name" value="COBW DOMAIN-CONTAINING PROTEIN"/>
    <property type="match status" value="1"/>
</dbReference>
<evidence type="ECO:0000313" key="2">
    <source>
        <dbReference type="EMBL" id="EGF88282.1"/>
    </source>
</evidence>
<dbReference type="PANTHER" id="PTHR13748">
    <property type="entry name" value="COBW-RELATED"/>
    <property type="match status" value="1"/>
</dbReference>
<comment type="caution">
    <text evidence="2">The sequence shown here is derived from an EMBL/GenBank/DDBJ whole genome shotgun (WGS) entry which is preliminary data.</text>
</comment>
<dbReference type="SUPFAM" id="SSF52540">
    <property type="entry name" value="P-loop containing nucleoside triphosphate hydrolases"/>
    <property type="match status" value="1"/>
</dbReference>